<feature type="region of interest" description="Disordered" evidence="1">
    <location>
        <begin position="202"/>
        <end position="223"/>
    </location>
</feature>
<dbReference type="PANTHER" id="PTHR34406:SF1">
    <property type="entry name" value="PROTEIN YCEI"/>
    <property type="match status" value="1"/>
</dbReference>
<proteinExistence type="predicted"/>
<feature type="domain" description="Lipid/polyisoprenoid-binding YceI-like" evidence="3">
    <location>
        <begin position="22"/>
        <end position="187"/>
    </location>
</feature>
<reference evidence="5" key="1">
    <citation type="journal article" date="2019" name="Int. J. Syst. Evol. Microbiol.">
        <title>The Global Catalogue of Microorganisms (GCM) 10K type strain sequencing project: providing services to taxonomists for standard genome sequencing and annotation.</title>
        <authorList>
            <consortium name="The Broad Institute Genomics Platform"/>
            <consortium name="The Broad Institute Genome Sequencing Center for Infectious Disease"/>
            <person name="Wu L."/>
            <person name="Ma J."/>
        </authorList>
    </citation>
    <scope>NUCLEOTIDE SEQUENCE [LARGE SCALE GENOMIC DNA]</scope>
    <source>
        <strain evidence="5">NBRC 111981</strain>
    </source>
</reference>
<evidence type="ECO:0000256" key="1">
    <source>
        <dbReference type="SAM" id="MobiDB-lite"/>
    </source>
</evidence>
<protein>
    <recommendedName>
        <fullName evidence="3">Lipid/polyisoprenoid-binding YceI-like domain-containing protein</fullName>
    </recommendedName>
</protein>
<sequence>MISRISLLAALALTCVPLYATTYTLEPRHSEGVIRWNHLGFSHPTAQFSMVEGTMDFDQADPSRASVAVTIKLAHLSTGVPDLDADFQGVDYFDVAHYPVATFKSTKVEKGAAPDKLRVTGNLSLRGITKPVTLDVTINKIGVNIRSNLPQIGFDATTILKRSDFGMGQFVPQVSDAVDIHISCDAIEAKAYAKELRQEAEQAAADAKTAAQQAEAAESAIRK</sequence>
<dbReference type="SMART" id="SM00867">
    <property type="entry name" value="YceI"/>
    <property type="match status" value="1"/>
</dbReference>
<accession>A0ABQ5X6M7</accession>
<dbReference type="PANTHER" id="PTHR34406">
    <property type="entry name" value="PROTEIN YCEI"/>
    <property type="match status" value="1"/>
</dbReference>
<keyword evidence="5" id="KW-1185">Reference proteome</keyword>
<gene>
    <name evidence="4" type="ORF">GCM10007898_08460</name>
</gene>
<comment type="caution">
    <text evidence="4">The sequence shown here is derived from an EMBL/GenBank/DDBJ whole genome shotgun (WGS) entry which is preliminary data.</text>
</comment>
<evidence type="ECO:0000313" key="4">
    <source>
        <dbReference type="EMBL" id="GLQ87280.1"/>
    </source>
</evidence>
<evidence type="ECO:0000256" key="2">
    <source>
        <dbReference type="SAM" id="SignalP"/>
    </source>
</evidence>
<dbReference type="InterPro" id="IPR036761">
    <property type="entry name" value="TTHA0802/YceI-like_sf"/>
</dbReference>
<evidence type="ECO:0000313" key="5">
    <source>
        <dbReference type="Proteomes" id="UP001156627"/>
    </source>
</evidence>
<dbReference type="EMBL" id="BSOA01000003">
    <property type="protein sequence ID" value="GLQ87280.1"/>
    <property type="molecule type" value="Genomic_DNA"/>
</dbReference>
<feature type="signal peptide" evidence="2">
    <location>
        <begin position="1"/>
        <end position="20"/>
    </location>
</feature>
<evidence type="ECO:0000259" key="3">
    <source>
        <dbReference type="SMART" id="SM00867"/>
    </source>
</evidence>
<dbReference type="Pfam" id="PF04264">
    <property type="entry name" value="YceI"/>
    <property type="match status" value="1"/>
</dbReference>
<feature type="chain" id="PRO_5045795452" description="Lipid/polyisoprenoid-binding YceI-like domain-containing protein" evidence="2">
    <location>
        <begin position="21"/>
        <end position="223"/>
    </location>
</feature>
<keyword evidence="2" id="KW-0732">Signal</keyword>
<dbReference type="SUPFAM" id="SSF101874">
    <property type="entry name" value="YceI-like"/>
    <property type="match status" value="1"/>
</dbReference>
<dbReference type="RefSeq" id="WP_284330705.1">
    <property type="nucleotide sequence ID" value="NZ_BSOA01000003.1"/>
</dbReference>
<name>A0ABQ5X6M7_9GAMM</name>
<dbReference type="InterPro" id="IPR007372">
    <property type="entry name" value="Lipid/polyisoprenoid-bd_YceI"/>
</dbReference>
<organism evidence="4 5">
    <name type="scientific">Dyella flagellata</name>
    <dbReference type="NCBI Taxonomy" id="1867833"/>
    <lineage>
        <taxon>Bacteria</taxon>
        <taxon>Pseudomonadati</taxon>
        <taxon>Pseudomonadota</taxon>
        <taxon>Gammaproteobacteria</taxon>
        <taxon>Lysobacterales</taxon>
        <taxon>Rhodanobacteraceae</taxon>
        <taxon>Dyella</taxon>
    </lineage>
</organism>
<dbReference type="Gene3D" id="2.40.128.110">
    <property type="entry name" value="Lipid/polyisoprenoid-binding, YceI-like"/>
    <property type="match status" value="1"/>
</dbReference>
<dbReference type="Proteomes" id="UP001156627">
    <property type="component" value="Unassembled WGS sequence"/>
</dbReference>